<sequence length="511" mass="59123">MDAEDETEREERLRNLYTTLATDLGYTGDNQLRRWLEAGGAKLEQFYVFLESLICEQSEALCRRYGPSWSLRWSLYYPWSYRNRNLRDLKRAKQQLKQICGKRASPTQRCAQLARTPFVKLGRAAMGRTVNRSPFFTKLPPEIREMILIEAFGNQTIHLDLSLRYPFYEVKGQPRIIQGDRYHYCAHAKIRPFSFDRYSVDSDTLNEKHTYDTTERKKWRWLSCVCHRAPPTAKRFPFGRRHNNCGNHWGSTFTEPNFDRCLAGRGYCPLWPGEWPSKCFVGVYGWLLSCRQAYMETYGILFQLNTFFISSPVLLLGIQDIMGSNITDMMTSLDLVFDKGVLDLSEAFTGLPPRFGIKSTYENGKFTFPSLQQLRISFVEKRQFTDPWTGEYLPYGFDFNNRDVITSDALPELDGLIQRIVPPSAEVTISCPHPRFYVEIENKLISRQGQLQTQSQPAEIGGHKCWREIPKIDSGTQGIANNSVEALLNDTLIAGYWIHSLRNDLSRPRLA</sequence>
<organism evidence="2 3">
    <name type="scientific">Clonostachys byssicola</name>
    <dbReference type="NCBI Taxonomy" id="160290"/>
    <lineage>
        <taxon>Eukaryota</taxon>
        <taxon>Fungi</taxon>
        <taxon>Dikarya</taxon>
        <taxon>Ascomycota</taxon>
        <taxon>Pezizomycotina</taxon>
        <taxon>Sordariomycetes</taxon>
        <taxon>Hypocreomycetidae</taxon>
        <taxon>Hypocreales</taxon>
        <taxon>Bionectriaceae</taxon>
        <taxon>Clonostachys</taxon>
    </lineage>
</organism>
<gene>
    <name evidence="2" type="ORF">CBYS24578_00005298</name>
</gene>
<evidence type="ECO:0000259" key="1">
    <source>
        <dbReference type="Pfam" id="PF24864"/>
    </source>
</evidence>
<comment type="caution">
    <text evidence="2">The sequence shown here is derived from an EMBL/GenBank/DDBJ whole genome shotgun (WGS) entry which is preliminary data.</text>
</comment>
<dbReference type="Proteomes" id="UP000754883">
    <property type="component" value="Unassembled WGS sequence"/>
</dbReference>
<feature type="domain" description="DUF7730" evidence="1">
    <location>
        <begin position="131"/>
        <end position="162"/>
    </location>
</feature>
<dbReference type="PANTHER" id="PTHR38790">
    <property type="entry name" value="2EXR DOMAIN-CONTAINING PROTEIN-RELATED"/>
    <property type="match status" value="1"/>
</dbReference>
<accession>A0A9N9UK06</accession>
<dbReference type="OrthoDB" id="515692at2759"/>
<protein>
    <recommendedName>
        <fullName evidence="1">DUF7730 domain-containing protein</fullName>
    </recommendedName>
</protein>
<dbReference type="AlphaFoldDB" id="A0A9N9UK06"/>
<evidence type="ECO:0000313" key="2">
    <source>
        <dbReference type="EMBL" id="CAG9989640.1"/>
    </source>
</evidence>
<reference evidence="3" key="1">
    <citation type="submission" date="2019-06" db="EMBL/GenBank/DDBJ databases">
        <authorList>
            <person name="Broberg M."/>
        </authorList>
    </citation>
    <scope>NUCLEOTIDE SEQUENCE [LARGE SCALE GENOMIC DNA]</scope>
</reference>
<dbReference type="PANTHER" id="PTHR38790:SF4">
    <property type="entry name" value="2EXR DOMAIN-CONTAINING PROTEIN"/>
    <property type="match status" value="1"/>
</dbReference>
<proteinExistence type="predicted"/>
<name>A0A9N9UK06_9HYPO</name>
<dbReference type="EMBL" id="CABFNO020001467">
    <property type="protein sequence ID" value="CAG9989640.1"/>
    <property type="molecule type" value="Genomic_DNA"/>
</dbReference>
<dbReference type="InterPro" id="IPR056632">
    <property type="entry name" value="DUF7730"/>
</dbReference>
<reference evidence="2 3" key="2">
    <citation type="submission" date="2021-10" db="EMBL/GenBank/DDBJ databases">
        <authorList>
            <person name="Piombo E."/>
        </authorList>
    </citation>
    <scope>NUCLEOTIDE SEQUENCE [LARGE SCALE GENOMIC DNA]</scope>
</reference>
<evidence type="ECO:0000313" key="3">
    <source>
        <dbReference type="Proteomes" id="UP000754883"/>
    </source>
</evidence>
<keyword evidence="3" id="KW-1185">Reference proteome</keyword>
<dbReference type="Pfam" id="PF24864">
    <property type="entry name" value="DUF7730"/>
    <property type="match status" value="1"/>
</dbReference>